<dbReference type="STRING" id="929558.SMGD1_0731"/>
<dbReference type="eggNOG" id="ENOG5030HQY">
    <property type="taxonomic scope" value="Bacteria"/>
</dbReference>
<accession>H1FWL7</accession>
<name>B6BMG3_SULGG</name>
<evidence type="ECO:0000313" key="3">
    <source>
        <dbReference type="EMBL" id="EHP29258.1"/>
    </source>
</evidence>
<keyword evidence="1" id="KW-0812">Transmembrane</keyword>
<dbReference type="HOGENOM" id="CLU_046111_0_0_7"/>
<keyword evidence="4" id="KW-1185">Reference proteome</keyword>
<dbReference type="RefSeq" id="WP_008338847.1">
    <property type="nucleotide sequence ID" value="NZ_AFRZ01000001.1"/>
</dbReference>
<dbReference type="PATRIC" id="fig|929558.5.peg.730"/>
<evidence type="ECO:0008006" key="5">
    <source>
        <dbReference type="Google" id="ProtNLM"/>
    </source>
</evidence>
<keyword evidence="1" id="KW-0472">Membrane</keyword>
<keyword evidence="2" id="KW-0732">Signal</keyword>
<feature type="transmembrane region" description="Helical" evidence="1">
    <location>
        <begin position="274"/>
        <end position="292"/>
    </location>
</feature>
<evidence type="ECO:0000256" key="2">
    <source>
        <dbReference type="SAM" id="SignalP"/>
    </source>
</evidence>
<protein>
    <recommendedName>
        <fullName evidence="5">Periplasmic protein</fullName>
    </recommendedName>
</protein>
<evidence type="ECO:0000313" key="4">
    <source>
        <dbReference type="Proteomes" id="UP000006431"/>
    </source>
</evidence>
<proteinExistence type="predicted"/>
<sequence length="377" mass="43146">MIRLLLLGLLFLTTLSSNETTIINDKNVTYDSPKTNQIISAANSQKVLYLNFEKTPDRVIKGEIFPVTIKTLSTIQSFIDITYELKNHQGLKVLNEIPYRVEDSKYYHDTFYFLTTSSSAMLPDFTATLHDYNNTMHKDTTLVGKSLNVVTLNPKKNFSNIVANSFELLEYKTSSYDDQHNIVVFAATATNCDISAFNLQNVYKQGVESITESHFDSKIVYYAVINKEIQNFTFTYFNLEKNKFLRLDIPIIVIDDSVTTQTDLKPIDQSRERLKMTIAGAVALVAFIFILLRRKYIYLIFIIIPLAYIAYLGIPSKEVCIKVGSNIYLLPVNNGTIFERTNSVYHLQKEGSVKEFVKVKLKNEKIGWVKNEDICAY</sequence>
<evidence type="ECO:0000256" key="1">
    <source>
        <dbReference type="SAM" id="Phobius"/>
    </source>
</evidence>
<gene>
    <name evidence="3" type="ORF">SMGD1_0731</name>
</gene>
<reference evidence="3 4" key="1">
    <citation type="journal article" date="2012" name="Proc. Natl. Acad. Sci. U.S.A.">
        <title>Genome and physiology of a model Epsilonproteobacterium responsible for sulfide detoxification in marine oxygen depletion zones.</title>
        <authorList>
            <person name="Grote J."/>
            <person name="Schott T."/>
            <person name="Bruckner C.G."/>
            <person name="Glockner F.O."/>
            <person name="Jost G."/>
            <person name="Teeling H."/>
            <person name="Labrenz M."/>
            <person name="Jurgens K."/>
        </authorList>
    </citation>
    <scope>NUCLEOTIDE SEQUENCE [LARGE SCALE GENOMIC DNA]</scope>
    <source>
        <strain evidence="3 4">GD1</strain>
    </source>
</reference>
<feature type="signal peptide" evidence="2">
    <location>
        <begin position="1"/>
        <end position="19"/>
    </location>
</feature>
<feature type="transmembrane region" description="Helical" evidence="1">
    <location>
        <begin position="297"/>
        <end position="314"/>
    </location>
</feature>
<dbReference type="AlphaFoldDB" id="B6BMG3"/>
<accession>B6BMG3</accession>
<comment type="caution">
    <text evidence="3">The sequence shown here is derived from an EMBL/GenBank/DDBJ whole genome shotgun (WGS) entry which is preliminary data.</text>
</comment>
<dbReference type="Proteomes" id="UP000006431">
    <property type="component" value="Unassembled WGS sequence"/>
</dbReference>
<dbReference type="OrthoDB" id="5372311at2"/>
<keyword evidence="1" id="KW-1133">Transmembrane helix</keyword>
<organism evidence="3 4">
    <name type="scientific">Sulfurimonas gotlandica (strain DSM 19862 / JCM 16533 / GD1)</name>
    <dbReference type="NCBI Taxonomy" id="929558"/>
    <lineage>
        <taxon>Bacteria</taxon>
        <taxon>Pseudomonadati</taxon>
        <taxon>Campylobacterota</taxon>
        <taxon>Epsilonproteobacteria</taxon>
        <taxon>Campylobacterales</taxon>
        <taxon>Sulfurimonadaceae</taxon>
        <taxon>Sulfurimonas</taxon>
    </lineage>
</organism>
<feature type="chain" id="PRO_5002843276" description="Periplasmic protein" evidence="2">
    <location>
        <begin position="20"/>
        <end position="377"/>
    </location>
</feature>
<dbReference type="EMBL" id="AFRZ01000001">
    <property type="protein sequence ID" value="EHP29258.1"/>
    <property type="molecule type" value="Genomic_DNA"/>
</dbReference>